<evidence type="ECO:0000313" key="3">
    <source>
        <dbReference type="EMBL" id="CAB4203294.1"/>
    </source>
</evidence>
<dbReference type="EMBL" id="LR796901">
    <property type="protein sequence ID" value="CAB4173438.1"/>
    <property type="molecule type" value="Genomic_DNA"/>
</dbReference>
<accession>A0A6J5PWL5</accession>
<dbReference type="EMBL" id="LR797058">
    <property type="protein sequence ID" value="CAB4183901.1"/>
    <property type="molecule type" value="Genomic_DNA"/>
</dbReference>
<dbReference type="EMBL" id="LR797330">
    <property type="protein sequence ID" value="CAB4203294.1"/>
    <property type="molecule type" value="Genomic_DNA"/>
</dbReference>
<sequence>MNRYPTLTIRLSQETLRWLKAEATLFDTSIADIVKRSLDHYQETKYPPAD</sequence>
<name>A0A6J5PWL5_9CAUD</name>
<reference evidence="1" key="1">
    <citation type="submission" date="2020-05" db="EMBL/GenBank/DDBJ databases">
        <authorList>
            <person name="Chiriac C."/>
            <person name="Salcher M."/>
            <person name="Ghai R."/>
            <person name="Kavagutti S V."/>
        </authorList>
    </citation>
    <scope>NUCLEOTIDE SEQUENCE</scope>
</reference>
<proteinExistence type="predicted"/>
<organism evidence="1">
    <name type="scientific">uncultured Caudovirales phage</name>
    <dbReference type="NCBI Taxonomy" id="2100421"/>
    <lineage>
        <taxon>Viruses</taxon>
        <taxon>Duplodnaviria</taxon>
        <taxon>Heunggongvirae</taxon>
        <taxon>Uroviricota</taxon>
        <taxon>Caudoviricetes</taxon>
        <taxon>Peduoviridae</taxon>
        <taxon>Maltschvirus</taxon>
        <taxon>Maltschvirus maltsch</taxon>
    </lineage>
</organism>
<gene>
    <name evidence="2" type="ORF">UFOVP1111_15</name>
    <name evidence="3" type="ORF">UFOVP1380_20</name>
    <name evidence="1" type="ORF">UFOVP943_20</name>
</gene>
<evidence type="ECO:0000313" key="2">
    <source>
        <dbReference type="EMBL" id="CAB4183901.1"/>
    </source>
</evidence>
<protein>
    <submittedName>
        <fullName evidence="1">Uncharacterized protein</fullName>
    </submittedName>
</protein>
<evidence type="ECO:0000313" key="1">
    <source>
        <dbReference type="EMBL" id="CAB4173438.1"/>
    </source>
</evidence>